<evidence type="ECO:0000313" key="1">
    <source>
        <dbReference type="EMBL" id="THV60706.1"/>
    </source>
</evidence>
<protein>
    <recommendedName>
        <fullName evidence="3">GIY-YIG domain-containing protein</fullName>
    </recommendedName>
</protein>
<comment type="caution">
    <text evidence="1">The sequence shown here is derived from an EMBL/GenBank/DDBJ whole genome shotgun (WGS) entry which is preliminary data.</text>
</comment>
<sequence>MIKQKTFDLLDAHLRRENDFYNNLDYDKRQVFYTHKTYRVDPWWANKKYEELKEEAFNWSAPIKYADLKDFNEHISTDDIGIYLFVVSPKNLIFNLPQTVLYVGISGDKGKERPLKDRLNDYYQISKLEKRENIHKLIQLYYDDLYVVYTFYKGDDYKDLLKIETALTEFFSAPYSDAAYEPLTKKSRSLWK</sequence>
<reference evidence="1 2" key="1">
    <citation type="submission" date="2019-01" db="EMBL/GenBank/DDBJ databases">
        <authorList>
            <person name="B I."/>
            <person name="Ch S."/>
            <person name="Ch V.R."/>
        </authorList>
    </citation>
    <scope>NUCLEOTIDE SEQUENCE [LARGE SCALE GENOMIC DNA]</scope>
    <source>
        <strain evidence="1 2">JC507</strain>
    </source>
</reference>
<gene>
    <name evidence="1" type="ORF">EK417_08955</name>
</gene>
<keyword evidence="2" id="KW-1185">Reference proteome</keyword>
<proteinExistence type="predicted"/>
<dbReference type="Proteomes" id="UP000306038">
    <property type="component" value="Unassembled WGS sequence"/>
</dbReference>
<dbReference type="EMBL" id="SDLV01000016">
    <property type="protein sequence ID" value="THV60706.1"/>
    <property type="molecule type" value="Genomic_DNA"/>
</dbReference>
<organism evidence="1 2">
    <name type="scientific">Chryseobacterium candidae</name>
    <dbReference type="NCBI Taxonomy" id="1978493"/>
    <lineage>
        <taxon>Bacteria</taxon>
        <taxon>Pseudomonadati</taxon>
        <taxon>Bacteroidota</taxon>
        <taxon>Flavobacteriia</taxon>
        <taxon>Flavobacteriales</taxon>
        <taxon>Weeksellaceae</taxon>
        <taxon>Chryseobacterium group</taxon>
        <taxon>Chryseobacterium</taxon>
    </lineage>
</organism>
<evidence type="ECO:0000313" key="2">
    <source>
        <dbReference type="Proteomes" id="UP000306038"/>
    </source>
</evidence>
<name>A0ABY2R884_9FLAO</name>
<accession>A0ABY2R884</accession>
<dbReference type="InterPro" id="IPR035901">
    <property type="entry name" value="GIY-YIG_endonuc_sf"/>
</dbReference>
<dbReference type="RefSeq" id="WP_136521958.1">
    <property type="nucleotide sequence ID" value="NZ_SDLV01000016.1"/>
</dbReference>
<dbReference type="SUPFAM" id="SSF82771">
    <property type="entry name" value="GIY-YIG endonuclease"/>
    <property type="match status" value="1"/>
</dbReference>
<evidence type="ECO:0008006" key="3">
    <source>
        <dbReference type="Google" id="ProtNLM"/>
    </source>
</evidence>